<name>A0A5K3FPD4_MESCO</name>
<dbReference type="Gene3D" id="1.10.1450.10">
    <property type="entry name" value="Tetraspanin"/>
    <property type="match status" value="1"/>
</dbReference>
<feature type="transmembrane region" description="Helical" evidence="5">
    <location>
        <begin position="105"/>
        <end position="128"/>
    </location>
</feature>
<evidence type="ECO:0000256" key="1">
    <source>
        <dbReference type="ARBA" id="ARBA00004141"/>
    </source>
</evidence>
<sequence length="300" mass="33170">MEPENIQMQSNKSRASRLYATAVSRLKLGWLQTTAVVLNTMTICVFWWCIVVGTVLSFILNNIIEAPRYRFTGLPVLIFMTGSLGLIVCLAGLKCIKGRGHFGLITYVASLGLMALFVLTVAVELLLLTLRPRQVGGTNDYFQSYTTLGDGLSNILNTRPRVQLLLWKLIALTINTAFYLHTPKLHEWIDTSLKEVFAKGAATIQDMEAVFLLENQLECCGFNGTSFYPSDSLSVGCCRNLSQTCTLGVAYTKDCRTAFVEMVLGRFCGFGSSLIVSLFIIVATILNAVFILIKLSEEKC</sequence>
<dbReference type="CDD" id="cd03127">
    <property type="entry name" value="tetraspanin_LEL"/>
    <property type="match status" value="1"/>
</dbReference>
<dbReference type="SUPFAM" id="SSF48652">
    <property type="entry name" value="Tetraspanin"/>
    <property type="match status" value="1"/>
</dbReference>
<feature type="transmembrane region" description="Helical" evidence="5">
    <location>
        <begin position="72"/>
        <end position="93"/>
    </location>
</feature>
<dbReference type="WBParaSite" id="MCU_009424-RA">
    <property type="protein sequence ID" value="MCU_009424-RA"/>
    <property type="gene ID" value="MCU_009424"/>
</dbReference>
<evidence type="ECO:0000256" key="3">
    <source>
        <dbReference type="ARBA" id="ARBA00022989"/>
    </source>
</evidence>
<protein>
    <submittedName>
        <fullName evidence="6">Tetraspanin</fullName>
    </submittedName>
</protein>
<evidence type="ECO:0000256" key="2">
    <source>
        <dbReference type="ARBA" id="ARBA00022692"/>
    </source>
</evidence>
<dbReference type="InterPro" id="IPR008952">
    <property type="entry name" value="Tetraspanin_EC2_sf"/>
</dbReference>
<dbReference type="Pfam" id="PF00335">
    <property type="entry name" value="Tetraspanin"/>
    <property type="match status" value="1"/>
</dbReference>
<keyword evidence="2 5" id="KW-0812">Transmembrane</keyword>
<proteinExistence type="predicted"/>
<feature type="transmembrane region" description="Helical" evidence="5">
    <location>
        <begin position="270"/>
        <end position="293"/>
    </location>
</feature>
<comment type="subcellular location">
    <subcellularLocation>
        <location evidence="1">Membrane</location>
        <topology evidence="1">Multi-pass membrane protein</topology>
    </subcellularLocation>
</comment>
<dbReference type="GO" id="GO:0016020">
    <property type="term" value="C:membrane"/>
    <property type="evidence" value="ECO:0007669"/>
    <property type="project" value="UniProtKB-SubCell"/>
</dbReference>
<reference evidence="6" key="1">
    <citation type="submission" date="2019-11" db="UniProtKB">
        <authorList>
            <consortium name="WormBaseParasite"/>
        </authorList>
    </citation>
    <scope>IDENTIFICATION</scope>
</reference>
<feature type="transmembrane region" description="Helical" evidence="5">
    <location>
        <begin position="36"/>
        <end position="60"/>
    </location>
</feature>
<keyword evidence="3 5" id="KW-1133">Transmembrane helix</keyword>
<keyword evidence="4 5" id="KW-0472">Membrane</keyword>
<evidence type="ECO:0000256" key="4">
    <source>
        <dbReference type="ARBA" id="ARBA00023136"/>
    </source>
</evidence>
<evidence type="ECO:0000313" key="6">
    <source>
        <dbReference type="WBParaSite" id="MCU_009424-RA"/>
    </source>
</evidence>
<evidence type="ECO:0000256" key="5">
    <source>
        <dbReference type="SAM" id="Phobius"/>
    </source>
</evidence>
<organism evidence="6">
    <name type="scientific">Mesocestoides corti</name>
    <name type="common">Flatworm</name>
    <dbReference type="NCBI Taxonomy" id="53468"/>
    <lineage>
        <taxon>Eukaryota</taxon>
        <taxon>Metazoa</taxon>
        <taxon>Spiralia</taxon>
        <taxon>Lophotrochozoa</taxon>
        <taxon>Platyhelminthes</taxon>
        <taxon>Cestoda</taxon>
        <taxon>Eucestoda</taxon>
        <taxon>Cyclophyllidea</taxon>
        <taxon>Mesocestoididae</taxon>
        <taxon>Mesocestoides</taxon>
    </lineage>
</organism>
<dbReference type="InterPro" id="IPR018499">
    <property type="entry name" value="Tetraspanin/Peripherin"/>
</dbReference>
<dbReference type="AlphaFoldDB" id="A0A5K3FPD4"/>
<accession>A0A5K3FPD4</accession>